<comment type="caution">
    <text evidence="11">The sequence shown here is derived from an EMBL/GenBank/DDBJ whole genome shotgun (WGS) entry which is preliminary data.</text>
</comment>
<name>A0ABU4WAF0_9FUSO</name>
<comment type="cofactor">
    <cofactor evidence="1">
        <name>[3Fe-4S] cluster</name>
        <dbReference type="ChEBI" id="CHEBI:21137"/>
    </cofactor>
</comment>
<evidence type="ECO:0000256" key="2">
    <source>
        <dbReference type="ARBA" id="ARBA00001966"/>
    </source>
</evidence>
<evidence type="ECO:0000256" key="8">
    <source>
        <dbReference type="ARBA" id="ARBA00023014"/>
    </source>
</evidence>
<dbReference type="InterPro" id="IPR000813">
    <property type="entry name" value="7Fe_ferredoxin"/>
</dbReference>
<dbReference type="InterPro" id="IPR017896">
    <property type="entry name" value="4Fe4S_Fe-S-bd"/>
</dbReference>
<accession>A0ABU4WAF0</accession>
<keyword evidence="6 9" id="KW-0249">Electron transport</keyword>
<feature type="domain" description="4Fe-4S ferredoxin-type" evidence="10">
    <location>
        <begin position="31"/>
        <end position="59"/>
    </location>
</feature>
<keyword evidence="7 9" id="KW-0408">Iron</keyword>
<dbReference type="EMBL" id="JAVIKH010000010">
    <property type="protein sequence ID" value="MDX8336512.1"/>
    <property type="molecule type" value="Genomic_DNA"/>
</dbReference>
<keyword evidence="4 9" id="KW-0004">4Fe-4S</keyword>
<keyword evidence="12" id="KW-1185">Reference proteome</keyword>
<proteinExistence type="predicted"/>
<sequence>MAHRINQDICIGCGTCEAICPVSCISEVDGGKRRIDEDQCIDCGACAGACPVECIAPAE</sequence>
<evidence type="ECO:0000313" key="11">
    <source>
        <dbReference type="EMBL" id="MDX8336512.1"/>
    </source>
</evidence>
<evidence type="ECO:0000256" key="9">
    <source>
        <dbReference type="RuleBase" id="RU365098"/>
    </source>
</evidence>
<dbReference type="PROSITE" id="PS00198">
    <property type="entry name" value="4FE4S_FER_1"/>
    <property type="match status" value="1"/>
</dbReference>
<dbReference type="PANTHER" id="PTHR42859:SF2">
    <property type="entry name" value="FERREDOXIN"/>
    <property type="match status" value="1"/>
</dbReference>
<organism evidence="11 12">
    <name type="scientific">Candidatus Cetobacterium colombiensis</name>
    <dbReference type="NCBI Taxonomy" id="3073100"/>
    <lineage>
        <taxon>Bacteria</taxon>
        <taxon>Fusobacteriati</taxon>
        <taxon>Fusobacteriota</taxon>
        <taxon>Fusobacteriia</taxon>
        <taxon>Fusobacteriales</taxon>
        <taxon>Fusobacteriaceae</taxon>
        <taxon>Cetobacterium</taxon>
    </lineage>
</organism>
<keyword evidence="8 9" id="KW-0411">Iron-sulfur</keyword>
<gene>
    <name evidence="11" type="ORF">RFV38_08395</name>
</gene>
<evidence type="ECO:0000256" key="1">
    <source>
        <dbReference type="ARBA" id="ARBA00001927"/>
    </source>
</evidence>
<evidence type="ECO:0000256" key="5">
    <source>
        <dbReference type="ARBA" id="ARBA00022723"/>
    </source>
</evidence>
<reference evidence="12" key="1">
    <citation type="submission" date="2023-07" db="EMBL/GenBank/DDBJ databases">
        <authorList>
            <person name="Colorado M.A."/>
            <person name="Villamil L.M."/>
            <person name="Melo J.F."/>
            <person name="Rodriguez J.A."/>
            <person name="Ruiz R.Y."/>
        </authorList>
    </citation>
    <scope>NUCLEOTIDE SEQUENCE [LARGE SCALE GENOMIC DNA]</scope>
    <source>
        <strain evidence="12">C33</strain>
    </source>
</reference>
<dbReference type="Proteomes" id="UP001279681">
    <property type="component" value="Unassembled WGS sequence"/>
</dbReference>
<keyword evidence="5 9" id="KW-0479">Metal-binding</keyword>
<comment type="function">
    <text evidence="9">Ferredoxins are iron-sulfur proteins that transfer electrons in a wide variety of metabolic reactions.</text>
</comment>
<dbReference type="PANTHER" id="PTHR42859">
    <property type="entry name" value="OXIDOREDUCTASE"/>
    <property type="match status" value="1"/>
</dbReference>
<keyword evidence="3 9" id="KW-0813">Transport</keyword>
<feature type="domain" description="4Fe-4S ferredoxin-type" evidence="10">
    <location>
        <begin position="1"/>
        <end position="30"/>
    </location>
</feature>
<evidence type="ECO:0000256" key="3">
    <source>
        <dbReference type="ARBA" id="ARBA00022448"/>
    </source>
</evidence>
<dbReference type="Pfam" id="PF13237">
    <property type="entry name" value="Fer4_10"/>
    <property type="match status" value="1"/>
</dbReference>
<evidence type="ECO:0000313" key="12">
    <source>
        <dbReference type="Proteomes" id="UP001279681"/>
    </source>
</evidence>
<dbReference type="InterPro" id="IPR017900">
    <property type="entry name" value="4Fe4S_Fe_S_CS"/>
</dbReference>
<evidence type="ECO:0000256" key="6">
    <source>
        <dbReference type="ARBA" id="ARBA00022982"/>
    </source>
</evidence>
<dbReference type="Gene3D" id="3.30.70.20">
    <property type="match status" value="1"/>
</dbReference>
<evidence type="ECO:0000256" key="4">
    <source>
        <dbReference type="ARBA" id="ARBA00022485"/>
    </source>
</evidence>
<dbReference type="PROSITE" id="PS51379">
    <property type="entry name" value="4FE4S_FER_2"/>
    <property type="match status" value="2"/>
</dbReference>
<evidence type="ECO:0000256" key="7">
    <source>
        <dbReference type="ARBA" id="ARBA00023004"/>
    </source>
</evidence>
<dbReference type="SUPFAM" id="SSF54862">
    <property type="entry name" value="4Fe-4S ferredoxins"/>
    <property type="match status" value="1"/>
</dbReference>
<dbReference type="RefSeq" id="WP_320313913.1">
    <property type="nucleotide sequence ID" value="NZ_JAVIKH010000010.1"/>
</dbReference>
<evidence type="ECO:0000259" key="10">
    <source>
        <dbReference type="PROSITE" id="PS51379"/>
    </source>
</evidence>
<dbReference type="InterPro" id="IPR050294">
    <property type="entry name" value="RnfB_subfamily"/>
</dbReference>
<comment type="cofactor">
    <cofactor evidence="2 9">
        <name>[4Fe-4S] cluster</name>
        <dbReference type="ChEBI" id="CHEBI:49883"/>
    </cofactor>
</comment>
<dbReference type="PRINTS" id="PR00354">
    <property type="entry name" value="7FE8SFRDOXIN"/>
</dbReference>
<protein>
    <recommendedName>
        <fullName evidence="9">Ferredoxin</fullName>
    </recommendedName>
</protein>